<feature type="domain" description="DUF3846" evidence="1">
    <location>
        <begin position="6"/>
        <end position="86"/>
    </location>
</feature>
<proteinExistence type="predicted"/>
<evidence type="ECO:0000313" key="2">
    <source>
        <dbReference type="EMBL" id="TDR30273.1"/>
    </source>
</evidence>
<name>A0A4R6Y587_9HYPH</name>
<organism evidence="2 3">
    <name type="scientific">Aquamicrobium defluvii</name>
    <dbReference type="NCBI Taxonomy" id="69279"/>
    <lineage>
        <taxon>Bacteria</taxon>
        <taxon>Pseudomonadati</taxon>
        <taxon>Pseudomonadota</taxon>
        <taxon>Alphaproteobacteria</taxon>
        <taxon>Hyphomicrobiales</taxon>
        <taxon>Phyllobacteriaceae</taxon>
        <taxon>Aquamicrobium</taxon>
    </lineage>
</organism>
<dbReference type="AlphaFoldDB" id="A0A4R6Y587"/>
<keyword evidence="3" id="KW-1185">Reference proteome</keyword>
<protein>
    <recommendedName>
        <fullName evidence="1">DUF3846 domain-containing protein</fullName>
    </recommendedName>
</protein>
<dbReference type="Pfam" id="PF12957">
    <property type="entry name" value="DUF3846"/>
    <property type="match status" value="1"/>
</dbReference>
<dbReference type="RefSeq" id="WP_133676214.1">
    <property type="nucleotide sequence ID" value="NZ_SNZF01000047.1"/>
</dbReference>
<sequence>MTTTATVYLLDPEAGTIQAAQVAAPSAFSQTYGLIGCQLVEAVPFDTNHVLIVDEEGLRDGLTAFTVFDGYPQPLAGKIVLASLDGSHVLPPLISIEEVAARLNVCKPVLDPVFAKADEHSPNGVILGGALIGFQTRITRTHPTVMAGVVR</sequence>
<accession>A0A4R6Y587</accession>
<gene>
    <name evidence="2" type="ORF">DES43_14719</name>
</gene>
<dbReference type="EMBL" id="SNZF01000047">
    <property type="protein sequence ID" value="TDR30273.1"/>
    <property type="molecule type" value="Genomic_DNA"/>
</dbReference>
<dbReference type="OrthoDB" id="950017at2"/>
<evidence type="ECO:0000313" key="3">
    <source>
        <dbReference type="Proteomes" id="UP000294958"/>
    </source>
</evidence>
<dbReference type="Proteomes" id="UP000294958">
    <property type="component" value="Unassembled WGS sequence"/>
</dbReference>
<dbReference type="InterPro" id="IPR024559">
    <property type="entry name" value="DUF3846"/>
</dbReference>
<comment type="caution">
    <text evidence="2">The sequence shown here is derived from an EMBL/GenBank/DDBJ whole genome shotgun (WGS) entry which is preliminary data.</text>
</comment>
<reference evidence="2 3" key="1">
    <citation type="submission" date="2019-03" db="EMBL/GenBank/DDBJ databases">
        <title>Genomic Encyclopedia of Type Strains, Phase IV (KMG-IV): sequencing the most valuable type-strain genomes for metagenomic binning, comparative biology and taxonomic classification.</title>
        <authorList>
            <person name="Goeker M."/>
        </authorList>
    </citation>
    <scope>NUCLEOTIDE SEQUENCE [LARGE SCALE GENOMIC DNA]</scope>
    <source>
        <strain evidence="2 3">DSM 11603</strain>
    </source>
</reference>
<evidence type="ECO:0000259" key="1">
    <source>
        <dbReference type="Pfam" id="PF12957"/>
    </source>
</evidence>